<dbReference type="OrthoDB" id="3268967at2759"/>
<dbReference type="Proteomes" id="UP000027073">
    <property type="component" value="Unassembled WGS sequence"/>
</dbReference>
<dbReference type="HOGENOM" id="CLU_180976_0_0_1"/>
<dbReference type="VEuPathDB" id="FungiDB:PLEOSDRAFT_1017042"/>
<evidence type="ECO:0000313" key="2">
    <source>
        <dbReference type="EMBL" id="KDQ27877.1"/>
    </source>
</evidence>
<evidence type="ECO:0000313" key="1">
    <source>
        <dbReference type="EMBL" id="KDQ27876.1"/>
    </source>
</evidence>
<evidence type="ECO:0000313" key="3">
    <source>
        <dbReference type="Proteomes" id="UP000027073"/>
    </source>
</evidence>
<dbReference type="AlphaFoldDB" id="A0A067NUT3"/>
<organism evidence="2 3">
    <name type="scientific">Pleurotus ostreatus (strain PC15)</name>
    <name type="common">Oyster mushroom</name>
    <dbReference type="NCBI Taxonomy" id="1137138"/>
    <lineage>
        <taxon>Eukaryota</taxon>
        <taxon>Fungi</taxon>
        <taxon>Dikarya</taxon>
        <taxon>Basidiomycota</taxon>
        <taxon>Agaricomycotina</taxon>
        <taxon>Agaricomycetes</taxon>
        <taxon>Agaricomycetidae</taxon>
        <taxon>Agaricales</taxon>
        <taxon>Pleurotineae</taxon>
        <taxon>Pleurotaceae</taxon>
        <taxon>Pleurotus</taxon>
    </lineage>
</organism>
<name>A0A067NUT3_PLEO1</name>
<protein>
    <submittedName>
        <fullName evidence="2">Uncharacterized protein</fullName>
    </submittedName>
</protein>
<feature type="non-terminal residue" evidence="2">
    <location>
        <position position="1"/>
    </location>
</feature>
<dbReference type="VEuPathDB" id="FungiDB:PLEOSDRAFT_19452"/>
<accession>A0A067NUT3</accession>
<gene>
    <name evidence="1" type="ORF">PLEOSDRAFT_1017042</name>
    <name evidence="2" type="ORF">PLEOSDRAFT_19452</name>
</gene>
<reference evidence="2" key="2">
    <citation type="journal article" date="2014" name="Proc. Natl. Acad. Sci. U.S.A.">
        <title>Extensive sampling of basidiomycete genomes demonstrates inadequacy of the white rot/brown rot paradigm for wood decay fungi.</title>
        <authorList>
            <person name="Riley R."/>
            <person name="Salamov A.A."/>
            <person name="Brown D.W."/>
            <person name="Nagy L.G."/>
            <person name="Floudas D."/>
            <person name="Held B.W."/>
            <person name="Levasseur A."/>
            <person name="Lombard V."/>
            <person name="Morin E."/>
            <person name="Otillar R."/>
            <person name="Lindquist E.A."/>
            <person name="Sun H."/>
            <person name="LaButti K.M."/>
            <person name="Schmutz J."/>
            <person name="Jabbour D."/>
            <person name="Luo H."/>
            <person name="Baker S.E."/>
            <person name="Pisabarro A.G."/>
            <person name="Walton J.D."/>
            <person name="Blanchette R.A."/>
            <person name="Henrissat B."/>
            <person name="Martin F."/>
            <person name="Cullen D."/>
            <person name="Hibbett D.S."/>
            <person name="Grigoriev I.V."/>
        </authorList>
    </citation>
    <scope>NUCLEOTIDE SEQUENCE</scope>
    <source>
        <strain evidence="2">PC15</strain>
    </source>
</reference>
<proteinExistence type="predicted"/>
<reference evidence="3" key="1">
    <citation type="journal article" date="2014" name="Proc. Natl. Acad. Sci. U.S.A.">
        <title>Extensive sampling of basidiomycete genomes demonstrates inadequacy of the white-rot/brown-rot paradigm for wood decay fungi.</title>
        <authorList>
            <person name="Riley R."/>
            <person name="Salamov A.A."/>
            <person name="Brown D.W."/>
            <person name="Nagy L.G."/>
            <person name="Floudas D."/>
            <person name="Held B.W."/>
            <person name="Levasseur A."/>
            <person name="Lombard V."/>
            <person name="Morin E."/>
            <person name="Otillar R."/>
            <person name="Lindquist E.A."/>
            <person name="Sun H."/>
            <person name="LaButti K.M."/>
            <person name="Schmutz J."/>
            <person name="Jabbour D."/>
            <person name="Luo H."/>
            <person name="Baker S.E."/>
            <person name="Pisabarro A.G."/>
            <person name="Walton J.D."/>
            <person name="Blanchette R.A."/>
            <person name="Henrissat B."/>
            <person name="Martin F."/>
            <person name="Cullen D."/>
            <person name="Hibbett D.S."/>
            <person name="Grigoriev I.V."/>
        </authorList>
    </citation>
    <scope>NUCLEOTIDE SEQUENCE [LARGE SCALE GENOMIC DNA]</scope>
    <source>
        <strain evidence="3">PC15</strain>
    </source>
</reference>
<dbReference type="EMBL" id="KL198008">
    <property type="protein sequence ID" value="KDQ27877.1"/>
    <property type="molecule type" value="Genomic_DNA"/>
</dbReference>
<sequence>KFMPWFDGPYEVIHVNPEKSLYTLNMPNADNVFPTFHSSHLRPFVPNNGNLFPSHELEHPAAVMGDSGDDEYFVESIID</sequence>
<feature type="non-terminal residue" evidence="2">
    <location>
        <position position="79"/>
    </location>
</feature>
<dbReference type="EMBL" id="KL198008">
    <property type="protein sequence ID" value="KDQ27876.1"/>
    <property type="molecule type" value="Genomic_DNA"/>
</dbReference>